<keyword evidence="1" id="KW-1133">Transmembrane helix</keyword>
<evidence type="ECO:0000256" key="1">
    <source>
        <dbReference type="SAM" id="Phobius"/>
    </source>
</evidence>
<proteinExistence type="predicted"/>
<dbReference type="EMBL" id="LT853882">
    <property type="protein sequence ID" value="SMQ98503.1"/>
    <property type="molecule type" value="Genomic_DNA"/>
</dbReference>
<organism evidence="3 5">
    <name type="scientific">Xanthomonas fragariae</name>
    <dbReference type="NCBI Taxonomy" id="48664"/>
    <lineage>
        <taxon>Bacteria</taxon>
        <taxon>Pseudomonadati</taxon>
        <taxon>Pseudomonadota</taxon>
        <taxon>Gammaproteobacteria</taxon>
        <taxon>Lysobacterales</taxon>
        <taxon>Lysobacteraceae</taxon>
        <taxon>Xanthomonas</taxon>
    </lineage>
</organism>
<dbReference type="Proteomes" id="UP000195877">
    <property type="component" value="Chromosome 1"/>
</dbReference>
<keyword evidence="1" id="KW-0472">Membrane</keyword>
<accession>A0A1Y6H1E2</accession>
<keyword evidence="4" id="KW-1185">Reference proteome</keyword>
<evidence type="ECO:0000313" key="3">
    <source>
        <dbReference type="EMBL" id="SMR04033.1"/>
    </source>
</evidence>
<dbReference type="EMBL" id="LT853885">
    <property type="protein sequence ID" value="SMR04033.1"/>
    <property type="molecule type" value="Genomic_DNA"/>
</dbReference>
<protein>
    <submittedName>
        <fullName evidence="3">Uncharacterized protein</fullName>
    </submittedName>
</protein>
<dbReference type="Proteomes" id="UP000195953">
    <property type="component" value="Chromosome 1"/>
</dbReference>
<gene>
    <name evidence="3" type="ORF">PD5205_02743</name>
    <name evidence="2" type="ORF">PD885_01252</name>
</gene>
<name>A0A1Y6H1E2_9XANT</name>
<reference evidence="3 5" key="2">
    <citation type="submission" date="2017-05" db="EMBL/GenBank/DDBJ databases">
        <authorList>
            <person name="Song R."/>
            <person name="Chenine A.L."/>
            <person name="Ruprecht R.M."/>
        </authorList>
    </citation>
    <scope>NUCLEOTIDE SEQUENCE [LARGE SCALE GENOMIC DNA]</scope>
    <source>
        <strain evidence="3">PD5205</strain>
    </source>
</reference>
<evidence type="ECO:0000313" key="2">
    <source>
        <dbReference type="EMBL" id="SMQ98503.1"/>
    </source>
</evidence>
<keyword evidence="1" id="KW-0812">Transmembrane</keyword>
<evidence type="ECO:0000313" key="5">
    <source>
        <dbReference type="Proteomes" id="UP000195953"/>
    </source>
</evidence>
<reference evidence="2 4" key="1">
    <citation type="submission" date="2017-05" db="EMBL/GenBank/DDBJ databases">
        <authorList>
            <person name="Blom J."/>
        </authorList>
    </citation>
    <scope>NUCLEOTIDE SEQUENCE [LARGE SCALE GENOMIC DNA]</scope>
    <source>
        <strain evidence="2">PD885</strain>
    </source>
</reference>
<evidence type="ECO:0000313" key="4">
    <source>
        <dbReference type="Proteomes" id="UP000195877"/>
    </source>
</evidence>
<dbReference type="AlphaFoldDB" id="A0A1Y6H1E2"/>
<feature type="transmembrane region" description="Helical" evidence="1">
    <location>
        <begin position="25"/>
        <end position="44"/>
    </location>
</feature>
<sequence>MLAFSLFGAVRQMEASADAASGHKAALVLMLLAFPVYLLMAPFYERK</sequence>